<dbReference type="Gene3D" id="2.60.20.10">
    <property type="entry name" value="Crystallins"/>
    <property type="match status" value="1"/>
</dbReference>
<dbReference type="Pfam" id="PF03995">
    <property type="entry name" value="Inhibitor_I36"/>
    <property type="match status" value="1"/>
</dbReference>
<proteinExistence type="predicted"/>
<keyword evidence="2" id="KW-0732">Signal</keyword>
<protein>
    <submittedName>
        <fullName evidence="3">Peptidase inhibitor family I36 protein</fullName>
    </submittedName>
</protein>
<evidence type="ECO:0000256" key="2">
    <source>
        <dbReference type="SAM" id="SignalP"/>
    </source>
</evidence>
<reference evidence="3" key="1">
    <citation type="submission" date="2024-07" db="EMBL/GenBank/DDBJ databases">
        <authorList>
            <person name="Yu S.T."/>
        </authorList>
    </citation>
    <scope>NUCLEOTIDE SEQUENCE</scope>
    <source>
        <strain evidence="3">R41</strain>
    </source>
</reference>
<dbReference type="AlphaFoldDB" id="A0AB39RJH8"/>
<gene>
    <name evidence="3" type="ORF">AB5J53_31105</name>
</gene>
<dbReference type="EMBL" id="CP163443">
    <property type="protein sequence ID" value="XDQ55798.1"/>
    <property type="molecule type" value="Genomic_DNA"/>
</dbReference>
<evidence type="ECO:0000313" key="3">
    <source>
        <dbReference type="EMBL" id="XDQ55798.1"/>
    </source>
</evidence>
<name>A0AB39RJH8_9ACTN</name>
<dbReference type="SUPFAM" id="SSF49695">
    <property type="entry name" value="gamma-Crystallin-like"/>
    <property type="match status" value="1"/>
</dbReference>
<sequence length="224" mass="24913">MIRRPLTTVLLAAAATSALLLTTGPVAFAEEATPEPSATATQEPSAEEPSNPVIAEYNGRKINLAESWEGADSCTELPNGEVHCYDTTEEAQTDPDLPARIRQETRKTAAVRAAAAPPDRCVADYWCLYQDANYRGKIIRLSSSGKHDLSEWGFRDKLSSVYYWVGSWSLNYGTATIWDYRSGVLHDRQRDLIPPHGWADFKNMDYPGGGNWNDKVDNFQVKRA</sequence>
<organism evidence="3">
    <name type="scientific">Streptomyces sp. R41</name>
    <dbReference type="NCBI Taxonomy" id="3238632"/>
    <lineage>
        <taxon>Bacteria</taxon>
        <taxon>Bacillati</taxon>
        <taxon>Actinomycetota</taxon>
        <taxon>Actinomycetes</taxon>
        <taxon>Kitasatosporales</taxon>
        <taxon>Streptomycetaceae</taxon>
        <taxon>Streptomyces</taxon>
    </lineage>
</organism>
<evidence type="ECO:0000256" key="1">
    <source>
        <dbReference type="SAM" id="MobiDB-lite"/>
    </source>
</evidence>
<feature type="compositionally biased region" description="Low complexity" evidence="1">
    <location>
        <begin position="30"/>
        <end position="44"/>
    </location>
</feature>
<feature type="chain" id="PRO_5044290556" evidence="2">
    <location>
        <begin position="30"/>
        <end position="224"/>
    </location>
</feature>
<feature type="signal peptide" evidence="2">
    <location>
        <begin position="1"/>
        <end position="29"/>
    </location>
</feature>
<dbReference type="RefSeq" id="WP_369248931.1">
    <property type="nucleotide sequence ID" value="NZ_CP163443.1"/>
</dbReference>
<accession>A0AB39RJH8</accession>
<dbReference type="InterPro" id="IPR011024">
    <property type="entry name" value="G_crystallin-like"/>
</dbReference>
<feature type="region of interest" description="Disordered" evidence="1">
    <location>
        <begin position="30"/>
        <end position="51"/>
    </location>
</feature>